<evidence type="ECO:0000256" key="3">
    <source>
        <dbReference type="ARBA" id="ARBA00012438"/>
    </source>
</evidence>
<keyword evidence="5" id="KW-0597">Phosphoprotein</keyword>
<keyword evidence="10" id="KW-0902">Two-component regulatory system</keyword>
<dbReference type="InterPro" id="IPR036097">
    <property type="entry name" value="HisK_dim/P_sf"/>
</dbReference>
<dbReference type="RefSeq" id="WP_203357038.1">
    <property type="nucleotide sequence ID" value="NZ_CP069127.1"/>
</dbReference>
<dbReference type="PANTHER" id="PTHR45453">
    <property type="entry name" value="PHOSPHATE REGULON SENSOR PROTEIN PHOR"/>
    <property type="match status" value="1"/>
</dbReference>
<dbReference type="EC" id="2.7.13.3" evidence="3"/>
<dbReference type="InterPro" id="IPR005467">
    <property type="entry name" value="His_kinase_dom"/>
</dbReference>
<dbReference type="Pfam" id="PF02518">
    <property type="entry name" value="HATPase_c"/>
    <property type="match status" value="1"/>
</dbReference>
<evidence type="ECO:0000256" key="9">
    <source>
        <dbReference type="ARBA" id="ARBA00022840"/>
    </source>
</evidence>
<protein>
    <recommendedName>
        <fullName evidence="3">histidine kinase</fullName>
        <ecNumber evidence="3">2.7.13.3</ecNumber>
    </recommendedName>
</protein>
<dbReference type="InterPro" id="IPR036890">
    <property type="entry name" value="HATPase_C_sf"/>
</dbReference>
<evidence type="ECO:0000256" key="10">
    <source>
        <dbReference type="ARBA" id="ARBA00023012"/>
    </source>
</evidence>
<organism evidence="15 16">
    <name type="scientific">Brevibacillus choshinensis</name>
    <dbReference type="NCBI Taxonomy" id="54911"/>
    <lineage>
        <taxon>Bacteria</taxon>
        <taxon>Bacillati</taxon>
        <taxon>Bacillota</taxon>
        <taxon>Bacilli</taxon>
        <taxon>Bacillales</taxon>
        <taxon>Paenibacillaceae</taxon>
        <taxon>Brevibacillus</taxon>
    </lineage>
</organism>
<evidence type="ECO:0000256" key="12">
    <source>
        <dbReference type="SAM" id="Phobius"/>
    </source>
</evidence>
<dbReference type="InterPro" id="IPR004358">
    <property type="entry name" value="Sig_transdc_His_kin-like_C"/>
</dbReference>
<keyword evidence="4" id="KW-1003">Cell membrane</keyword>
<keyword evidence="6" id="KW-0808">Transferase</keyword>
<feature type="transmembrane region" description="Helical" evidence="12">
    <location>
        <begin position="145"/>
        <end position="165"/>
    </location>
</feature>
<gene>
    <name evidence="15" type="ORF">JNE38_13645</name>
</gene>
<dbReference type="CDD" id="cd06225">
    <property type="entry name" value="HAMP"/>
    <property type="match status" value="1"/>
</dbReference>
<feature type="domain" description="HAMP" evidence="14">
    <location>
        <begin position="166"/>
        <end position="219"/>
    </location>
</feature>
<dbReference type="Gene3D" id="6.10.340.10">
    <property type="match status" value="1"/>
</dbReference>
<dbReference type="Gene3D" id="3.30.565.10">
    <property type="entry name" value="Histidine kinase-like ATPase, C-terminal domain"/>
    <property type="match status" value="1"/>
</dbReference>
<dbReference type="SMART" id="SM00387">
    <property type="entry name" value="HATPase_c"/>
    <property type="match status" value="1"/>
</dbReference>
<dbReference type="SUPFAM" id="SSF55874">
    <property type="entry name" value="ATPase domain of HSP90 chaperone/DNA topoisomerase II/histidine kinase"/>
    <property type="match status" value="1"/>
</dbReference>
<keyword evidence="16" id="KW-1185">Reference proteome</keyword>
<evidence type="ECO:0000259" key="13">
    <source>
        <dbReference type="PROSITE" id="PS50109"/>
    </source>
</evidence>
<dbReference type="GO" id="GO:0016301">
    <property type="term" value="F:kinase activity"/>
    <property type="evidence" value="ECO:0007669"/>
    <property type="project" value="UniProtKB-KW"/>
</dbReference>
<dbReference type="CDD" id="cd00075">
    <property type="entry name" value="HATPase"/>
    <property type="match status" value="1"/>
</dbReference>
<evidence type="ECO:0000256" key="8">
    <source>
        <dbReference type="ARBA" id="ARBA00022777"/>
    </source>
</evidence>
<dbReference type="Pfam" id="PF00512">
    <property type="entry name" value="HisKA"/>
    <property type="match status" value="1"/>
</dbReference>
<dbReference type="InterPro" id="IPR003594">
    <property type="entry name" value="HATPase_dom"/>
</dbReference>
<dbReference type="InterPro" id="IPR003661">
    <property type="entry name" value="HisK_dim/P_dom"/>
</dbReference>
<evidence type="ECO:0000313" key="16">
    <source>
        <dbReference type="Proteomes" id="UP000596248"/>
    </source>
</evidence>
<keyword evidence="9" id="KW-0067">ATP-binding</keyword>
<dbReference type="PRINTS" id="PR00344">
    <property type="entry name" value="BCTRLSENSOR"/>
</dbReference>
<dbReference type="EMBL" id="CP069127">
    <property type="protein sequence ID" value="QRG70064.1"/>
    <property type="molecule type" value="Genomic_DNA"/>
</dbReference>
<dbReference type="Gene3D" id="1.10.287.130">
    <property type="match status" value="1"/>
</dbReference>
<keyword evidence="8 15" id="KW-0418">Kinase</keyword>
<comment type="subcellular location">
    <subcellularLocation>
        <location evidence="2">Cell membrane</location>
        <topology evidence="2">Multi-pass membrane protein</topology>
    </subcellularLocation>
</comment>
<dbReference type="SUPFAM" id="SSF158472">
    <property type="entry name" value="HAMP domain-like"/>
    <property type="match status" value="1"/>
</dbReference>
<keyword evidence="7" id="KW-0547">Nucleotide-binding</keyword>
<dbReference type="PANTHER" id="PTHR45453:SF1">
    <property type="entry name" value="PHOSPHATE REGULON SENSOR PROTEIN PHOR"/>
    <property type="match status" value="1"/>
</dbReference>
<sequence length="445" mass="49246">MKKVWVKLAFVLMAVGTLAILLSTVLSLKEMDYHFAMYLGEVRNQHNQEISKTAVHAFEESGAWNEKVYGKLEAVSAVLGLRLALYDDRKQLLGSWGQGTLQSSLEDSIPLDLNGRRIGYLSVAHQDQNGYKSLEDHFQMAHTNAMQWTVFALILLVILISILLARTLVRPIVQMSGAAQKVAKGNLHVRVTPPRSQDEISSLVDNFNNLVHSLEHQEELRKRLTSDVAHELRTPLNTLLAQVEAMIDGVWETSPAHLESMRGEVLRLSRLVRDLDQVIQVESGVQRMNREAGNLSEIVQEVLDAMSAAFTRDDIQLRGKLAKEAWVMGDQQRLAQVVTNLLSNAGKHTQAGGWIEVTVIQTGDCVTLQVADNGSGIPKDDIPFVFERFYRGDRSRVRESGGSGLGLTVVKGIVEAHNGKVALESEEGIGTRVLVTLPSIPSPIR</sequence>
<dbReference type="Proteomes" id="UP000596248">
    <property type="component" value="Chromosome"/>
</dbReference>
<dbReference type="PROSITE" id="PS50109">
    <property type="entry name" value="HIS_KIN"/>
    <property type="match status" value="1"/>
</dbReference>
<evidence type="ECO:0000256" key="7">
    <source>
        <dbReference type="ARBA" id="ARBA00022741"/>
    </source>
</evidence>
<dbReference type="InterPro" id="IPR050351">
    <property type="entry name" value="BphY/WalK/GraS-like"/>
</dbReference>
<evidence type="ECO:0000256" key="4">
    <source>
        <dbReference type="ARBA" id="ARBA00022475"/>
    </source>
</evidence>
<keyword evidence="12" id="KW-0812">Transmembrane</keyword>
<evidence type="ECO:0000256" key="1">
    <source>
        <dbReference type="ARBA" id="ARBA00000085"/>
    </source>
</evidence>
<evidence type="ECO:0000256" key="11">
    <source>
        <dbReference type="ARBA" id="ARBA00023136"/>
    </source>
</evidence>
<reference evidence="15 16" key="1">
    <citation type="submission" date="2021-01" db="EMBL/GenBank/DDBJ databases">
        <title>Identification of strong promoters based on the transcriptome of Brevibacillus choshinensis.</title>
        <authorList>
            <person name="Yao D."/>
            <person name="Zhang K."/>
            <person name="Wu J."/>
        </authorList>
    </citation>
    <scope>NUCLEOTIDE SEQUENCE [LARGE SCALE GENOMIC DNA]</scope>
    <source>
        <strain evidence="15 16">HPD31-SP3</strain>
    </source>
</reference>
<accession>A0ABX7FW69</accession>
<proteinExistence type="predicted"/>
<dbReference type="SMART" id="SM00304">
    <property type="entry name" value="HAMP"/>
    <property type="match status" value="1"/>
</dbReference>
<comment type="catalytic activity">
    <reaction evidence="1">
        <text>ATP + protein L-histidine = ADP + protein N-phospho-L-histidine.</text>
        <dbReference type="EC" id="2.7.13.3"/>
    </reaction>
</comment>
<evidence type="ECO:0000256" key="5">
    <source>
        <dbReference type="ARBA" id="ARBA00022553"/>
    </source>
</evidence>
<dbReference type="SMART" id="SM00388">
    <property type="entry name" value="HisKA"/>
    <property type="match status" value="1"/>
</dbReference>
<evidence type="ECO:0000313" key="15">
    <source>
        <dbReference type="EMBL" id="QRG70064.1"/>
    </source>
</evidence>
<name>A0ABX7FW69_BRECH</name>
<feature type="domain" description="Histidine kinase" evidence="13">
    <location>
        <begin position="227"/>
        <end position="441"/>
    </location>
</feature>
<dbReference type="PROSITE" id="PS50885">
    <property type="entry name" value="HAMP"/>
    <property type="match status" value="1"/>
</dbReference>
<evidence type="ECO:0000256" key="2">
    <source>
        <dbReference type="ARBA" id="ARBA00004651"/>
    </source>
</evidence>
<keyword evidence="11 12" id="KW-0472">Membrane</keyword>
<dbReference type="Pfam" id="PF00672">
    <property type="entry name" value="HAMP"/>
    <property type="match status" value="1"/>
</dbReference>
<evidence type="ECO:0000256" key="6">
    <source>
        <dbReference type="ARBA" id="ARBA00022679"/>
    </source>
</evidence>
<dbReference type="CDD" id="cd00082">
    <property type="entry name" value="HisKA"/>
    <property type="match status" value="1"/>
</dbReference>
<dbReference type="InterPro" id="IPR003660">
    <property type="entry name" value="HAMP_dom"/>
</dbReference>
<evidence type="ECO:0000259" key="14">
    <source>
        <dbReference type="PROSITE" id="PS50885"/>
    </source>
</evidence>
<dbReference type="SUPFAM" id="SSF47384">
    <property type="entry name" value="Homodimeric domain of signal transducing histidine kinase"/>
    <property type="match status" value="1"/>
</dbReference>
<keyword evidence="12" id="KW-1133">Transmembrane helix</keyword>